<reference evidence="2" key="1">
    <citation type="submission" date="2017-02" db="UniProtKB">
        <authorList>
            <consortium name="WormBaseParasite"/>
        </authorList>
    </citation>
    <scope>IDENTIFICATION</scope>
</reference>
<name>A0A0N5BVF0_STREA</name>
<dbReference type="WBParaSite" id="SPAL_0000980900.1">
    <property type="protein sequence ID" value="SPAL_0000980900.1"/>
    <property type="gene ID" value="SPAL_0000980900"/>
</dbReference>
<evidence type="ECO:0000313" key="1">
    <source>
        <dbReference type="Proteomes" id="UP000046392"/>
    </source>
</evidence>
<proteinExistence type="predicted"/>
<dbReference type="Proteomes" id="UP000046392">
    <property type="component" value="Unplaced"/>
</dbReference>
<accession>A0A0N5BVF0</accession>
<protein>
    <submittedName>
        <fullName evidence="2">Uncharacterized protein</fullName>
    </submittedName>
</protein>
<organism evidence="1 2">
    <name type="scientific">Strongyloides papillosus</name>
    <name type="common">Intestinal threadworm</name>
    <dbReference type="NCBI Taxonomy" id="174720"/>
    <lineage>
        <taxon>Eukaryota</taxon>
        <taxon>Metazoa</taxon>
        <taxon>Ecdysozoa</taxon>
        <taxon>Nematoda</taxon>
        <taxon>Chromadorea</taxon>
        <taxon>Rhabditida</taxon>
        <taxon>Tylenchina</taxon>
        <taxon>Panagrolaimomorpha</taxon>
        <taxon>Strongyloidoidea</taxon>
        <taxon>Strongyloididae</taxon>
        <taxon>Strongyloides</taxon>
    </lineage>
</organism>
<dbReference type="STRING" id="174720.A0A0N5BVF0"/>
<evidence type="ECO:0000313" key="2">
    <source>
        <dbReference type="WBParaSite" id="SPAL_0000980900.1"/>
    </source>
</evidence>
<keyword evidence="1" id="KW-1185">Reference proteome</keyword>
<sequence>MNSTMNMRIKINKHSISKLVNHKKSWKFKDLNIFLDGDIRKTNATIMNQTIEITKGLVTMGLPRDSVDYLLNELNVTTFLNQLNINLFDNEELKNFNKV</sequence>
<dbReference type="AlphaFoldDB" id="A0A0N5BVF0"/>